<dbReference type="FunFam" id="2.40.50.140:FF:000004">
    <property type="entry name" value="Elongation factor P"/>
    <property type="match status" value="1"/>
</dbReference>
<dbReference type="Pfam" id="PF09285">
    <property type="entry name" value="Elong-fact-P_C"/>
    <property type="match status" value="1"/>
</dbReference>
<dbReference type="PIRSF" id="PIRSF005901">
    <property type="entry name" value="EF-P"/>
    <property type="match status" value="1"/>
</dbReference>
<dbReference type="InterPro" id="IPR015365">
    <property type="entry name" value="Elong-fact-P_C"/>
</dbReference>
<feature type="domain" description="Elongation factor P C-terminal" evidence="10">
    <location>
        <begin position="130"/>
        <end position="185"/>
    </location>
</feature>
<dbReference type="SMART" id="SM00841">
    <property type="entry name" value="Elong-fact-P_C"/>
    <property type="match status" value="1"/>
</dbReference>
<feature type="domain" description="Translation elongation factor P/YeiP central" evidence="11">
    <location>
        <begin position="67"/>
        <end position="122"/>
    </location>
</feature>
<dbReference type="FunFam" id="2.30.30.30:FF:000003">
    <property type="entry name" value="Elongation factor P"/>
    <property type="match status" value="1"/>
</dbReference>
<reference evidence="13" key="1">
    <citation type="submission" date="2016-10" db="EMBL/GenBank/DDBJ databases">
        <authorList>
            <person name="Varghese N."/>
            <person name="Submissions S."/>
        </authorList>
    </citation>
    <scope>NUCLEOTIDE SEQUENCE [LARGE SCALE GENOMIC DNA]</scope>
    <source>
        <strain evidence="13">DSM 15282</strain>
    </source>
</reference>
<dbReference type="Pfam" id="PF01132">
    <property type="entry name" value="EFP"/>
    <property type="match status" value="1"/>
</dbReference>
<dbReference type="GO" id="GO:0043043">
    <property type="term" value="P:peptide biosynthetic process"/>
    <property type="evidence" value="ECO:0007669"/>
    <property type="project" value="InterPro"/>
</dbReference>
<dbReference type="InterPro" id="IPR008991">
    <property type="entry name" value="Translation_prot_SH3-like_sf"/>
</dbReference>
<dbReference type="InterPro" id="IPR001059">
    <property type="entry name" value="Transl_elong_P/YeiP_cen"/>
</dbReference>
<gene>
    <name evidence="7" type="primary">efp</name>
    <name evidence="12" type="ORF">SAMN04488519_110121</name>
</gene>
<dbReference type="UniPathway" id="UPA00345"/>
<dbReference type="PROSITE" id="PS01275">
    <property type="entry name" value="EFP"/>
    <property type="match status" value="1"/>
</dbReference>
<dbReference type="SUPFAM" id="SSF50249">
    <property type="entry name" value="Nucleic acid-binding proteins"/>
    <property type="match status" value="2"/>
</dbReference>
<dbReference type="SUPFAM" id="SSF50104">
    <property type="entry name" value="Translation proteins SH3-like domain"/>
    <property type="match status" value="1"/>
</dbReference>
<keyword evidence="4 7" id="KW-0963">Cytoplasm</keyword>
<comment type="function">
    <text evidence="7">Involved in peptide bond synthesis. Stimulates efficient translation and peptide-bond synthesis on native or reconstituted 70S ribosomes in vitro. Probably functions indirectly by altering the affinity of the ribosome for aminoacyl-tRNA, thus increasing their reactivity as acceptors for peptidyl transferase.</text>
</comment>
<dbReference type="PANTHER" id="PTHR30053">
    <property type="entry name" value="ELONGATION FACTOR P"/>
    <property type="match status" value="1"/>
</dbReference>
<evidence type="ECO:0000256" key="7">
    <source>
        <dbReference type="HAMAP-Rule" id="MF_00141"/>
    </source>
</evidence>
<protein>
    <recommendedName>
        <fullName evidence="7 8">Elongation factor P</fullName>
        <shortName evidence="7">EF-P</shortName>
    </recommendedName>
</protein>
<dbReference type="Gene3D" id="2.30.30.30">
    <property type="match status" value="1"/>
</dbReference>
<proteinExistence type="inferred from homology"/>
<dbReference type="RefSeq" id="WP_091655236.1">
    <property type="nucleotide sequence ID" value="NZ_FOVW01000010.1"/>
</dbReference>
<name>A0A1I5IY06_9BACT</name>
<dbReference type="Gene3D" id="2.40.50.140">
    <property type="entry name" value="Nucleic acid-binding proteins"/>
    <property type="match status" value="2"/>
</dbReference>
<evidence type="ECO:0000256" key="2">
    <source>
        <dbReference type="ARBA" id="ARBA00004815"/>
    </source>
</evidence>
<dbReference type="NCBIfam" id="NF001810">
    <property type="entry name" value="PRK00529.1"/>
    <property type="match status" value="1"/>
</dbReference>
<evidence type="ECO:0000256" key="4">
    <source>
        <dbReference type="ARBA" id="ARBA00022490"/>
    </source>
</evidence>
<evidence type="ECO:0000259" key="10">
    <source>
        <dbReference type="SMART" id="SM00841"/>
    </source>
</evidence>
<dbReference type="STRING" id="226506.SAMN04488519_110121"/>
<evidence type="ECO:0000256" key="6">
    <source>
        <dbReference type="ARBA" id="ARBA00022917"/>
    </source>
</evidence>
<dbReference type="InterPro" id="IPR011768">
    <property type="entry name" value="Transl_elongation_fac_P"/>
</dbReference>
<dbReference type="SMART" id="SM01185">
    <property type="entry name" value="EFP"/>
    <property type="match status" value="1"/>
</dbReference>
<keyword evidence="6 7" id="KW-0648">Protein biosynthesis</keyword>
<dbReference type="InterPro" id="IPR012340">
    <property type="entry name" value="NA-bd_OB-fold"/>
</dbReference>
<evidence type="ECO:0000256" key="3">
    <source>
        <dbReference type="ARBA" id="ARBA00009479"/>
    </source>
</evidence>
<dbReference type="InterPro" id="IPR013185">
    <property type="entry name" value="Transl_elong_KOW-like"/>
</dbReference>
<evidence type="ECO:0000256" key="5">
    <source>
        <dbReference type="ARBA" id="ARBA00022768"/>
    </source>
</evidence>
<dbReference type="AlphaFoldDB" id="A0A1I5IY06"/>
<accession>A0A1I5IY06</accession>
<dbReference type="NCBIfam" id="TIGR00038">
    <property type="entry name" value="efp"/>
    <property type="match status" value="1"/>
</dbReference>
<dbReference type="Pfam" id="PF08207">
    <property type="entry name" value="EFP_N"/>
    <property type="match status" value="1"/>
</dbReference>
<dbReference type="PANTHER" id="PTHR30053:SF12">
    <property type="entry name" value="ELONGATION FACTOR P (EF-P) FAMILY PROTEIN"/>
    <property type="match status" value="1"/>
</dbReference>
<keyword evidence="13" id="KW-1185">Reference proteome</keyword>
<dbReference type="Proteomes" id="UP000199564">
    <property type="component" value="Unassembled WGS sequence"/>
</dbReference>
<evidence type="ECO:0000256" key="8">
    <source>
        <dbReference type="NCBIfam" id="TIGR00038"/>
    </source>
</evidence>
<dbReference type="CDD" id="cd04470">
    <property type="entry name" value="S1_EF-P_repeat_1"/>
    <property type="match status" value="1"/>
</dbReference>
<evidence type="ECO:0000256" key="1">
    <source>
        <dbReference type="ARBA" id="ARBA00004496"/>
    </source>
</evidence>
<dbReference type="EMBL" id="FOVW01000010">
    <property type="protein sequence ID" value="SFO65445.1"/>
    <property type="molecule type" value="Genomic_DNA"/>
</dbReference>
<dbReference type="GO" id="GO:0003746">
    <property type="term" value="F:translation elongation factor activity"/>
    <property type="evidence" value="ECO:0007669"/>
    <property type="project" value="UniProtKB-UniRule"/>
</dbReference>
<keyword evidence="5 7" id="KW-0251">Elongation factor</keyword>
<dbReference type="InterPro" id="IPR013852">
    <property type="entry name" value="Transl_elong_P/YeiP_CS"/>
</dbReference>
<comment type="pathway">
    <text evidence="2 7">Protein biosynthesis; polypeptide chain elongation.</text>
</comment>
<comment type="similarity">
    <text evidence="3 7 9">Belongs to the elongation factor P family.</text>
</comment>
<dbReference type="InterPro" id="IPR014722">
    <property type="entry name" value="Rib_uL2_dom2"/>
</dbReference>
<comment type="subcellular location">
    <subcellularLocation>
        <location evidence="1 7">Cytoplasm</location>
    </subcellularLocation>
</comment>
<dbReference type="HAMAP" id="MF_00141">
    <property type="entry name" value="EF_P"/>
    <property type="match status" value="1"/>
</dbReference>
<organism evidence="12 13">
    <name type="scientific">Algoriphagus ornithinivorans</name>
    <dbReference type="NCBI Taxonomy" id="226506"/>
    <lineage>
        <taxon>Bacteria</taxon>
        <taxon>Pseudomonadati</taxon>
        <taxon>Bacteroidota</taxon>
        <taxon>Cytophagia</taxon>
        <taxon>Cytophagales</taxon>
        <taxon>Cyclobacteriaceae</taxon>
        <taxon>Algoriphagus</taxon>
    </lineage>
</organism>
<dbReference type="CDD" id="cd05794">
    <property type="entry name" value="S1_EF-P_repeat_2"/>
    <property type="match status" value="1"/>
</dbReference>
<evidence type="ECO:0000313" key="12">
    <source>
        <dbReference type="EMBL" id="SFO65445.1"/>
    </source>
</evidence>
<evidence type="ECO:0000259" key="11">
    <source>
        <dbReference type="SMART" id="SM01185"/>
    </source>
</evidence>
<evidence type="ECO:0000313" key="13">
    <source>
        <dbReference type="Proteomes" id="UP000199564"/>
    </source>
</evidence>
<evidence type="ECO:0000256" key="9">
    <source>
        <dbReference type="RuleBase" id="RU004389"/>
    </source>
</evidence>
<dbReference type="GO" id="GO:0005829">
    <property type="term" value="C:cytosol"/>
    <property type="evidence" value="ECO:0007669"/>
    <property type="project" value="UniProtKB-ARBA"/>
</dbReference>
<sequence length="187" mass="21028">MASTADFKNGLCLEMNNDIWTIVEFQHVKPGKGAAFVRTKLKSLTSAKTLDKTFNAGEKVTTARVEKRPHQFLYKDDMGYNFMDTNTFEQIMIEEKLIERSDLLKDGQLVDILIHDETETPLSVELPPFVELMITYTEPGIKGDTATNALKPATVETGATVMVPLFVDQDTMIKVDTRDGSYSERVK</sequence>
<dbReference type="InterPro" id="IPR020599">
    <property type="entry name" value="Transl_elong_fac_P/YeiP"/>
</dbReference>